<feature type="region of interest" description="Disordered" evidence="1">
    <location>
        <begin position="1"/>
        <end position="24"/>
    </location>
</feature>
<evidence type="ECO:0008006" key="4">
    <source>
        <dbReference type="Google" id="ProtNLM"/>
    </source>
</evidence>
<protein>
    <recommendedName>
        <fullName evidence="4">Phage tail protein</fullName>
    </recommendedName>
</protein>
<name>N9PK49_9GAMM</name>
<dbReference type="OrthoDB" id="6713574at2"/>
<dbReference type="RefSeq" id="WP_005274932.1">
    <property type="nucleotide sequence ID" value="NZ_KB850195.1"/>
</dbReference>
<reference evidence="2 3" key="1">
    <citation type="submission" date="2013-02" db="EMBL/GenBank/DDBJ databases">
        <title>The Genome Sequence of Acinetobacter sp. NIPH 1859.</title>
        <authorList>
            <consortium name="The Broad Institute Genome Sequencing Platform"/>
            <consortium name="The Broad Institute Genome Sequencing Center for Infectious Disease"/>
            <person name="Cerqueira G."/>
            <person name="Feldgarden M."/>
            <person name="Courvalin P."/>
            <person name="Perichon B."/>
            <person name="Grillot-Courvalin C."/>
            <person name="Clermont D."/>
            <person name="Rocha E."/>
            <person name="Yoon E.-J."/>
            <person name="Nemec A."/>
            <person name="Walker B."/>
            <person name="Young S.K."/>
            <person name="Zeng Q."/>
            <person name="Gargeya S."/>
            <person name="Fitzgerald M."/>
            <person name="Haas B."/>
            <person name="Abouelleil A."/>
            <person name="Alvarado L."/>
            <person name="Arachchi H.M."/>
            <person name="Berlin A.M."/>
            <person name="Chapman S.B."/>
            <person name="Dewar J."/>
            <person name="Goldberg J."/>
            <person name="Griggs A."/>
            <person name="Gujja S."/>
            <person name="Hansen M."/>
            <person name="Howarth C."/>
            <person name="Imamovic A."/>
            <person name="Larimer J."/>
            <person name="McCowan C."/>
            <person name="Murphy C."/>
            <person name="Neiman D."/>
            <person name="Pearson M."/>
            <person name="Priest M."/>
            <person name="Roberts A."/>
            <person name="Saif S."/>
            <person name="Shea T."/>
            <person name="Sisk P."/>
            <person name="Sykes S."/>
            <person name="Wortman J."/>
            <person name="Nusbaum C."/>
            <person name="Birren B."/>
        </authorList>
    </citation>
    <scope>NUCLEOTIDE SEQUENCE [LARGE SCALE GENOMIC DNA]</scope>
    <source>
        <strain evidence="2 3">NIPH 1859</strain>
    </source>
</reference>
<accession>N9PK49</accession>
<dbReference type="HOGENOM" id="CLU_1033007_0_0_6"/>
<gene>
    <name evidence="2" type="ORF">F889_02613</name>
</gene>
<evidence type="ECO:0000256" key="1">
    <source>
        <dbReference type="SAM" id="MobiDB-lite"/>
    </source>
</evidence>
<dbReference type="PATRIC" id="fig|1217695.3.peg.2543"/>
<dbReference type="EMBL" id="APRZ01000017">
    <property type="protein sequence ID" value="ENX33949.1"/>
    <property type="molecule type" value="Genomic_DNA"/>
</dbReference>
<keyword evidence="3" id="KW-1185">Reference proteome</keyword>
<comment type="caution">
    <text evidence="2">The sequence shown here is derived from an EMBL/GenBank/DDBJ whole genome shotgun (WGS) entry which is preliminary data.</text>
</comment>
<dbReference type="Proteomes" id="UP000013009">
    <property type="component" value="Unassembled WGS sequence"/>
</dbReference>
<evidence type="ECO:0000313" key="3">
    <source>
        <dbReference type="Proteomes" id="UP000013009"/>
    </source>
</evidence>
<organism evidence="2 3">
    <name type="scientific">Acinetobacter colistiniresistens</name>
    <dbReference type="NCBI Taxonomy" id="280145"/>
    <lineage>
        <taxon>Bacteria</taxon>
        <taxon>Pseudomonadati</taxon>
        <taxon>Pseudomonadota</taxon>
        <taxon>Gammaproteobacteria</taxon>
        <taxon>Moraxellales</taxon>
        <taxon>Moraxellaceae</taxon>
        <taxon>Acinetobacter</taxon>
    </lineage>
</organism>
<proteinExistence type="predicted"/>
<dbReference type="AlphaFoldDB" id="N9PK49"/>
<sequence length="269" mass="29585">MKRIDTINARPNVNGTGKAGFHDNSDISGQDATYLSPDWLNHIQEELCNLLEKNGVNVDANFKDQLYHLLATTDDIDALATAVQQKLDALTATVQQKIDAEQSQREIADIATNTRIDNLAKMLWKTLTPATTVYPNYYSTAPINYDAVLISAYFQAGGVLKQTMRVHSQLGDANLHIYLPIAAQVVLHVSTTYQSAGVGTKGDDDSYSRLVDVYEEGAAGAKKTVVVVRTDYVSGSDPISIHRWVWVEVTCIGFTANPNNLDNYPYSRG</sequence>
<evidence type="ECO:0000313" key="2">
    <source>
        <dbReference type="EMBL" id="ENX33949.1"/>
    </source>
</evidence>